<feature type="transmembrane region" description="Helical" evidence="8">
    <location>
        <begin position="46"/>
        <end position="74"/>
    </location>
</feature>
<keyword evidence="11" id="KW-1185">Reference proteome</keyword>
<organism evidence="10 11">
    <name type="scientific">Oreochromis aureus</name>
    <name type="common">Israeli tilapia</name>
    <name type="synonym">Chromis aureus</name>
    <dbReference type="NCBI Taxonomy" id="47969"/>
    <lineage>
        <taxon>Eukaryota</taxon>
        <taxon>Metazoa</taxon>
        <taxon>Chordata</taxon>
        <taxon>Craniata</taxon>
        <taxon>Vertebrata</taxon>
        <taxon>Euteleostomi</taxon>
        <taxon>Actinopterygii</taxon>
        <taxon>Neopterygii</taxon>
        <taxon>Teleostei</taxon>
        <taxon>Neoteleostei</taxon>
        <taxon>Acanthomorphata</taxon>
        <taxon>Ovalentaria</taxon>
        <taxon>Cichlomorphae</taxon>
        <taxon>Cichliformes</taxon>
        <taxon>Cichlidae</taxon>
        <taxon>African cichlids</taxon>
        <taxon>Pseudocrenilabrinae</taxon>
        <taxon>Oreochromini</taxon>
        <taxon>Oreochromis</taxon>
    </lineage>
</organism>
<dbReference type="PANTHER" id="PTHR22930">
    <property type="match status" value="1"/>
</dbReference>
<dbReference type="InterPro" id="IPR027806">
    <property type="entry name" value="HARBI1_dom"/>
</dbReference>
<dbReference type="InterPro" id="IPR045249">
    <property type="entry name" value="HARBI1-like"/>
</dbReference>
<dbReference type="GO" id="GO:0005634">
    <property type="term" value="C:nucleus"/>
    <property type="evidence" value="ECO:0007669"/>
    <property type="project" value="UniProtKB-SubCell"/>
</dbReference>
<evidence type="ECO:0000256" key="6">
    <source>
        <dbReference type="ARBA" id="ARBA00022801"/>
    </source>
</evidence>
<evidence type="ECO:0000256" key="2">
    <source>
        <dbReference type="ARBA" id="ARBA00004123"/>
    </source>
</evidence>
<evidence type="ECO:0000256" key="1">
    <source>
        <dbReference type="ARBA" id="ARBA00001968"/>
    </source>
</evidence>
<evidence type="ECO:0000256" key="7">
    <source>
        <dbReference type="ARBA" id="ARBA00023242"/>
    </source>
</evidence>
<reference evidence="10" key="1">
    <citation type="submission" date="2025-08" db="UniProtKB">
        <authorList>
            <consortium name="Ensembl"/>
        </authorList>
    </citation>
    <scope>IDENTIFICATION</scope>
</reference>
<keyword evidence="8" id="KW-1133">Transmembrane helix</keyword>
<dbReference type="GO" id="GO:0016787">
    <property type="term" value="F:hydrolase activity"/>
    <property type="evidence" value="ECO:0007669"/>
    <property type="project" value="UniProtKB-KW"/>
</dbReference>
<feature type="transmembrane region" description="Helical" evidence="8">
    <location>
        <begin position="6"/>
        <end position="25"/>
    </location>
</feature>
<dbReference type="Pfam" id="PF13359">
    <property type="entry name" value="DDE_Tnp_4"/>
    <property type="match status" value="1"/>
</dbReference>
<comment type="cofactor">
    <cofactor evidence="1">
        <name>a divalent metal cation</name>
        <dbReference type="ChEBI" id="CHEBI:60240"/>
    </cofactor>
</comment>
<keyword evidence="8" id="KW-0812">Transmembrane</keyword>
<dbReference type="GO" id="GO:0046872">
    <property type="term" value="F:metal ion binding"/>
    <property type="evidence" value="ECO:0007669"/>
    <property type="project" value="UniProtKB-KW"/>
</dbReference>
<proteinExistence type="inferred from homology"/>
<dbReference type="AlphaFoldDB" id="A0A668RZJ5"/>
<evidence type="ECO:0000256" key="3">
    <source>
        <dbReference type="ARBA" id="ARBA00006958"/>
    </source>
</evidence>
<evidence type="ECO:0000256" key="5">
    <source>
        <dbReference type="ARBA" id="ARBA00022723"/>
    </source>
</evidence>
<protein>
    <recommendedName>
        <fullName evidence="9">DDE Tnp4 domain-containing protein</fullName>
    </recommendedName>
</protein>
<evidence type="ECO:0000259" key="9">
    <source>
        <dbReference type="Pfam" id="PF13359"/>
    </source>
</evidence>
<reference evidence="10" key="2">
    <citation type="submission" date="2025-09" db="UniProtKB">
        <authorList>
            <consortium name="Ensembl"/>
        </authorList>
    </citation>
    <scope>IDENTIFICATION</scope>
</reference>
<evidence type="ECO:0000256" key="8">
    <source>
        <dbReference type="SAM" id="Phobius"/>
    </source>
</evidence>
<dbReference type="Ensembl" id="ENSOABT00000007949.2">
    <property type="protein sequence ID" value="ENSOABP00000007665.2"/>
    <property type="gene ID" value="ENSOABG00000004198.2"/>
</dbReference>
<dbReference type="PANTHER" id="PTHR22930:SF206">
    <property type="entry name" value="NUCLEASE HARBI1"/>
    <property type="match status" value="1"/>
</dbReference>
<dbReference type="Proteomes" id="UP000472276">
    <property type="component" value="Unassembled WGS sequence"/>
</dbReference>
<name>A0A668RZJ5_OREAU</name>
<accession>A0A668RZJ5</accession>
<keyword evidence="4" id="KW-0540">Nuclease</keyword>
<keyword evidence="7" id="KW-0539">Nucleus</keyword>
<comment type="subcellular location">
    <subcellularLocation>
        <location evidence="2">Nucleus</location>
    </subcellularLocation>
</comment>
<keyword evidence="6" id="KW-0378">Hydrolase</keyword>
<evidence type="ECO:0000256" key="4">
    <source>
        <dbReference type="ARBA" id="ARBA00022722"/>
    </source>
</evidence>
<feature type="domain" description="DDE Tnp4" evidence="9">
    <location>
        <begin position="188"/>
        <end position="344"/>
    </location>
</feature>
<keyword evidence="8" id="KW-0472">Membrane</keyword>
<evidence type="ECO:0000313" key="11">
    <source>
        <dbReference type="Proteomes" id="UP000472276"/>
    </source>
</evidence>
<dbReference type="GO" id="GO:0004518">
    <property type="term" value="F:nuclease activity"/>
    <property type="evidence" value="ECO:0007669"/>
    <property type="project" value="UniProtKB-KW"/>
</dbReference>
<evidence type="ECO:0000313" key="10">
    <source>
        <dbReference type="Ensembl" id="ENSOABP00000007665.2"/>
    </source>
</evidence>
<keyword evidence="5" id="KW-0479">Metal-binding</keyword>
<comment type="similarity">
    <text evidence="3">Belongs to the HARBI1 family.</text>
</comment>
<sequence>MYTQINYSVPILSIGLGHIITHMEEKACRRRRMRRAKNWFVKMLQLHYIVIANFQMYIVINIFGIALLYLSIFFTGADLKPAFRLSRPSINMLVQMLLREKQHSWNSKIEVPVTIYCLACGASYRVTADIFSMPVATVCRIVHSVIEEMMTILHRVIHFPKAEEMEEVGAGFARLAGNEAFRCTAGAIDGCHIRILPPGEPHKRSYINRKLFPSIVLQGICDSRSTFLDVYIGNSGSVHDARVLRRSSMYKQALYPPAGFFLLGDGGYPSLQHPLAIMTPYPCPDVGDPQVEESFNRHHAKARIIIERTFGILKTRWRSIFLRALDIQPLFAPKVVGACCILHNICVATNDVHQEEGQEEAQPGLEAETEGTEFSFYGQASQIVTGIALPFQWLPSPSLPP</sequence>